<accession>A0A344J7C6</accession>
<dbReference type="EMBL" id="CP029556">
    <property type="protein sequence ID" value="AXA84936.1"/>
    <property type="molecule type" value="Genomic_DNA"/>
</dbReference>
<dbReference type="PANTHER" id="PTHR34406">
    <property type="entry name" value="PROTEIN YCEI"/>
    <property type="match status" value="1"/>
</dbReference>
<dbReference type="PANTHER" id="PTHR34406:SF1">
    <property type="entry name" value="PROTEIN YCEI"/>
    <property type="match status" value="1"/>
</dbReference>
<dbReference type="OrthoDB" id="5966233at2"/>
<keyword evidence="3" id="KW-1185">Reference proteome</keyword>
<dbReference type="Gene3D" id="2.40.128.110">
    <property type="entry name" value="Lipid/polyisoprenoid-binding, YceI-like"/>
    <property type="match status" value="1"/>
</dbReference>
<dbReference type="AlphaFoldDB" id="A0A344J7C6"/>
<organism evidence="2 3">
    <name type="scientific">Solilutibacter oculi</name>
    <dbReference type="NCBI Taxonomy" id="2698682"/>
    <lineage>
        <taxon>Bacteria</taxon>
        <taxon>Pseudomonadati</taxon>
        <taxon>Pseudomonadota</taxon>
        <taxon>Gammaproteobacteria</taxon>
        <taxon>Lysobacterales</taxon>
        <taxon>Lysobacteraceae</taxon>
        <taxon>Solilutibacter</taxon>
    </lineage>
</organism>
<gene>
    <name evidence="2" type="ORF">DCD74_09830</name>
</gene>
<dbReference type="Proteomes" id="UP000251842">
    <property type="component" value="Chromosome"/>
</dbReference>
<protein>
    <recommendedName>
        <fullName evidence="1">Lipid/polyisoprenoid-binding YceI-like domain-containing protein</fullName>
    </recommendedName>
</protein>
<dbReference type="Pfam" id="PF04264">
    <property type="entry name" value="YceI"/>
    <property type="match status" value="1"/>
</dbReference>
<evidence type="ECO:0000313" key="2">
    <source>
        <dbReference type="EMBL" id="AXA84936.1"/>
    </source>
</evidence>
<reference evidence="3" key="1">
    <citation type="submission" date="2018-05" db="EMBL/GenBank/DDBJ databases">
        <title>Luteimonas pekinense sp. nov., isolated from human Meibomian gland secretions, Beijing, China.</title>
        <authorList>
            <person name="Wen T."/>
            <person name="Bai H."/>
            <person name="Lv H."/>
        </authorList>
    </citation>
    <scope>NUCLEOTIDE SEQUENCE [LARGE SCALE GENOMIC DNA]</scope>
    <source>
        <strain evidence="3">83-4</strain>
    </source>
</reference>
<dbReference type="RefSeq" id="WP_112927148.1">
    <property type="nucleotide sequence ID" value="NZ_CP029556.1"/>
</dbReference>
<feature type="domain" description="Lipid/polyisoprenoid-binding YceI-like" evidence="1">
    <location>
        <begin position="32"/>
        <end position="190"/>
    </location>
</feature>
<dbReference type="KEGG" id="lue:DCD74_09830"/>
<proteinExistence type="predicted"/>
<dbReference type="SUPFAM" id="SSF101874">
    <property type="entry name" value="YceI-like"/>
    <property type="match status" value="1"/>
</dbReference>
<evidence type="ECO:0000259" key="1">
    <source>
        <dbReference type="SMART" id="SM00867"/>
    </source>
</evidence>
<dbReference type="InterPro" id="IPR036761">
    <property type="entry name" value="TTHA0802/YceI-like_sf"/>
</dbReference>
<dbReference type="InterPro" id="IPR007372">
    <property type="entry name" value="Lipid/polyisoprenoid-bd_YceI"/>
</dbReference>
<sequence>MARALAASGIGMLAMGLLIGFGAPACRAADGIDDVRSEARFVLRGAFGRHLEGRFGQMQAALQPQADGRWRATVWLPTADAELPGHPRYTRIMRGDMFFDSARHPGIRFVSDPFDAGLLAQGGVLAGTLNMRGVSRRAQLQLAPSPCRLPRFDGCTVHAHGRVQRSDFGMDRLRGLVGDEVEFQLRIVADGAA</sequence>
<name>A0A344J7C6_9GAMM</name>
<dbReference type="SMART" id="SM00867">
    <property type="entry name" value="YceI"/>
    <property type="match status" value="1"/>
</dbReference>
<evidence type="ECO:0000313" key="3">
    <source>
        <dbReference type="Proteomes" id="UP000251842"/>
    </source>
</evidence>